<sequence>MAIRTAHISLAVAAFGALSFVLGVIAENKKPESGIPITRKDAVICMYPSDPTVVLGSLSVVALFLSTCFGLVSIFYPYNGKSVPQEALFQSTALVVFLAIAVGVSALAEGMMMWASITEGLHIARNVHHIVDGECPTAKTGLFGGAAFLALDASLFWLICQMLTLNARADYLDEDPKGQYGQVLATDYDANGKGRV</sequence>
<gene>
    <name evidence="10" type="primary">LOC104593830</name>
</gene>
<evidence type="ECO:0000256" key="5">
    <source>
        <dbReference type="ARBA" id="ARBA00023136"/>
    </source>
</evidence>
<evidence type="ECO:0000256" key="7">
    <source>
        <dbReference type="SAM" id="Phobius"/>
    </source>
</evidence>
<reference evidence="10" key="1">
    <citation type="submission" date="2025-08" db="UniProtKB">
        <authorList>
            <consortium name="RefSeq"/>
        </authorList>
    </citation>
    <scope>IDENTIFICATION</scope>
</reference>
<feature type="chain" id="PRO_5010530534" evidence="8">
    <location>
        <begin position="27"/>
        <end position="196"/>
    </location>
</feature>
<dbReference type="GeneID" id="104593830"/>
<keyword evidence="4 7" id="KW-1133">Transmembrane helix</keyword>
<evidence type="ECO:0000256" key="3">
    <source>
        <dbReference type="ARBA" id="ARBA00022729"/>
    </source>
</evidence>
<evidence type="ECO:0000256" key="1">
    <source>
        <dbReference type="ARBA" id="ARBA00004127"/>
    </source>
</evidence>
<dbReference type="InterPro" id="IPR052222">
    <property type="entry name" value="DESIGUAL"/>
</dbReference>
<dbReference type="PANTHER" id="PTHR31769">
    <property type="entry name" value="OS07G0462200 PROTEIN-RELATED"/>
    <property type="match status" value="1"/>
</dbReference>
<accession>A0A1U7ZGQ2</accession>
<evidence type="ECO:0000313" key="9">
    <source>
        <dbReference type="Proteomes" id="UP000189703"/>
    </source>
</evidence>
<feature type="transmembrane region" description="Helical" evidence="7">
    <location>
        <begin position="141"/>
        <end position="160"/>
    </location>
</feature>
<feature type="signal peptide" evidence="8">
    <location>
        <begin position="1"/>
        <end position="26"/>
    </location>
</feature>
<dbReference type="OrthoDB" id="1737945at2759"/>
<dbReference type="Proteomes" id="UP000189703">
    <property type="component" value="Unplaced"/>
</dbReference>
<evidence type="ECO:0000256" key="8">
    <source>
        <dbReference type="SAM" id="SignalP"/>
    </source>
</evidence>
<dbReference type="RefSeq" id="XP_010252155.1">
    <property type="nucleotide sequence ID" value="XM_010253853.2"/>
</dbReference>
<keyword evidence="9" id="KW-1185">Reference proteome</keyword>
<dbReference type="InterPro" id="IPR009606">
    <property type="entry name" value="DEAL/Modifying_wall_lignin1/2"/>
</dbReference>
<evidence type="ECO:0000256" key="4">
    <source>
        <dbReference type="ARBA" id="ARBA00022989"/>
    </source>
</evidence>
<protein>
    <submittedName>
        <fullName evidence="10">Uncharacterized protein LOC104593830 isoform X2</fullName>
    </submittedName>
</protein>
<comment type="similarity">
    <text evidence="6">Belongs to the DESIGUAL family.</text>
</comment>
<dbReference type="GO" id="GO:0012505">
    <property type="term" value="C:endomembrane system"/>
    <property type="evidence" value="ECO:0007669"/>
    <property type="project" value="UniProtKB-SubCell"/>
</dbReference>
<feature type="transmembrane region" description="Helical" evidence="7">
    <location>
        <begin position="53"/>
        <end position="76"/>
    </location>
</feature>
<dbReference type="AlphaFoldDB" id="A0A1U7ZGQ2"/>
<evidence type="ECO:0000313" key="10">
    <source>
        <dbReference type="RefSeq" id="XP_010252155.1"/>
    </source>
</evidence>
<keyword evidence="5 7" id="KW-0472">Membrane</keyword>
<dbReference type="eggNOG" id="ENOG502QVU8">
    <property type="taxonomic scope" value="Eukaryota"/>
</dbReference>
<proteinExistence type="inferred from homology"/>
<organism evidence="9 10">
    <name type="scientific">Nelumbo nucifera</name>
    <name type="common">Sacred lotus</name>
    <dbReference type="NCBI Taxonomy" id="4432"/>
    <lineage>
        <taxon>Eukaryota</taxon>
        <taxon>Viridiplantae</taxon>
        <taxon>Streptophyta</taxon>
        <taxon>Embryophyta</taxon>
        <taxon>Tracheophyta</taxon>
        <taxon>Spermatophyta</taxon>
        <taxon>Magnoliopsida</taxon>
        <taxon>Proteales</taxon>
        <taxon>Nelumbonaceae</taxon>
        <taxon>Nelumbo</taxon>
    </lineage>
</organism>
<evidence type="ECO:0000256" key="2">
    <source>
        <dbReference type="ARBA" id="ARBA00022692"/>
    </source>
</evidence>
<dbReference type="Pfam" id="PF06749">
    <property type="entry name" value="DUF1218"/>
    <property type="match status" value="1"/>
</dbReference>
<evidence type="ECO:0000256" key="6">
    <source>
        <dbReference type="ARBA" id="ARBA00029467"/>
    </source>
</evidence>
<comment type="subcellular location">
    <subcellularLocation>
        <location evidence="1">Endomembrane system</location>
        <topology evidence="1">Multi-pass membrane protein</topology>
    </subcellularLocation>
</comment>
<name>A0A1U7ZGQ2_NELNU</name>
<keyword evidence="2 7" id="KW-0812">Transmembrane</keyword>
<feature type="transmembrane region" description="Helical" evidence="7">
    <location>
        <begin position="88"/>
        <end position="108"/>
    </location>
</feature>
<keyword evidence="3 8" id="KW-0732">Signal</keyword>